<sequence length="290" mass="31891">MAMPSNAEKAEGFGEKVNVTELILNAVALGIILDIDDLLFDALATTPGRHLAPERWRGADLKSVCMSFVWDVDSRRVVLMAPTAGGGWEAEAQSIRTRAIDEAELFEPGFDDDDAKYGVWVDDVARLARRSCEDIAANANDPDAEPEDLSMLRYLRFFVGNESIQGCADVAHLCSSYTKIPEYVADADHYANPPLHRCRAALTAGTLQMLGLVRTSQSAYATEDNADLPGQEDALLLADAMWEHGCGFIANLSSQNVTWGNCFQWDVKFDWEFKTVEPFCPLTCQCALAL</sequence>
<organism evidence="1 2">
    <name type="scientific">Symbiodinium microadriaticum</name>
    <name type="common">Dinoflagellate</name>
    <name type="synonym">Zooxanthella microadriatica</name>
    <dbReference type="NCBI Taxonomy" id="2951"/>
    <lineage>
        <taxon>Eukaryota</taxon>
        <taxon>Sar</taxon>
        <taxon>Alveolata</taxon>
        <taxon>Dinophyceae</taxon>
        <taxon>Suessiales</taxon>
        <taxon>Symbiodiniaceae</taxon>
        <taxon>Symbiodinium</taxon>
    </lineage>
</organism>
<name>A0A1Q9EPQ2_SYMMI</name>
<proteinExistence type="predicted"/>
<protein>
    <submittedName>
        <fullName evidence="1">Uncharacterized protein</fullName>
    </submittedName>
</protein>
<evidence type="ECO:0000313" key="1">
    <source>
        <dbReference type="EMBL" id="OLQ09416.1"/>
    </source>
</evidence>
<dbReference type="OrthoDB" id="410322at2759"/>
<comment type="caution">
    <text evidence="1">The sequence shown here is derived from an EMBL/GenBank/DDBJ whole genome shotgun (WGS) entry which is preliminary data.</text>
</comment>
<gene>
    <name evidence="1" type="ORF">AK812_SmicGene7000</name>
</gene>
<evidence type="ECO:0000313" key="2">
    <source>
        <dbReference type="Proteomes" id="UP000186817"/>
    </source>
</evidence>
<reference evidence="1 2" key="1">
    <citation type="submission" date="2016-02" db="EMBL/GenBank/DDBJ databases">
        <title>Genome analysis of coral dinoflagellate symbionts highlights evolutionary adaptations to a symbiotic lifestyle.</title>
        <authorList>
            <person name="Aranda M."/>
            <person name="Li Y."/>
            <person name="Liew Y.J."/>
            <person name="Baumgarten S."/>
            <person name="Simakov O."/>
            <person name="Wilson M."/>
            <person name="Piel J."/>
            <person name="Ashoor H."/>
            <person name="Bougouffa S."/>
            <person name="Bajic V.B."/>
            <person name="Ryu T."/>
            <person name="Ravasi T."/>
            <person name="Bayer T."/>
            <person name="Micklem G."/>
            <person name="Kim H."/>
            <person name="Bhak J."/>
            <person name="Lajeunesse T.C."/>
            <person name="Voolstra C.R."/>
        </authorList>
    </citation>
    <scope>NUCLEOTIDE SEQUENCE [LARGE SCALE GENOMIC DNA]</scope>
    <source>
        <strain evidence="1 2">CCMP2467</strain>
    </source>
</reference>
<keyword evidence="2" id="KW-1185">Reference proteome</keyword>
<accession>A0A1Q9EPQ2</accession>
<dbReference type="Proteomes" id="UP000186817">
    <property type="component" value="Unassembled WGS sequence"/>
</dbReference>
<dbReference type="AlphaFoldDB" id="A0A1Q9EPQ2"/>
<dbReference type="EMBL" id="LSRX01000097">
    <property type="protein sequence ID" value="OLQ09416.1"/>
    <property type="molecule type" value="Genomic_DNA"/>
</dbReference>